<organism evidence="1 2">
    <name type="scientific">SAR86 cluster bacterium</name>
    <dbReference type="NCBI Taxonomy" id="2030880"/>
    <lineage>
        <taxon>Bacteria</taxon>
        <taxon>Pseudomonadati</taxon>
        <taxon>Pseudomonadota</taxon>
        <taxon>Gammaproteobacteria</taxon>
        <taxon>SAR86 cluster</taxon>
    </lineage>
</organism>
<evidence type="ECO:0000313" key="1">
    <source>
        <dbReference type="EMBL" id="PCJ26671.1"/>
    </source>
</evidence>
<name>A0A2A5B5S5_9GAMM</name>
<protein>
    <submittedName>
        <fullName evidence="1">Uncharacterized protein</fullName>
    </submittedName>
</protein>
<evidence type="ECO:0000313" key="2">
    <source>
        <dbReference type="Proteomes" id="UP000218327"/>
    </source>
</evidence>
<sequence length="111" mass="12554">MKNTEAIAYHPDSMDLATDQAGPILHMNERVQLLANSLSRIVEFDSFSYQSVREGVYVSIGSVEVHKCNYKIKESGRERGEFTLTRATPFKEEELMIIETAMGSIIQTCHL</sequence>
<dbReference type="Proteomes" id="UP000218327">
    <property type="component" value="Unassembled WGS sequence"/>
</dbReference>
<proteinExistence type="predicted"/>
<dbReference type="AlphaFoldDB" id="A0A2A5B5S5"/>
<accession>A0A2A5B5S5</accession>
<comment type="caution">
    <text evidence="1">The sequence shown here is derived from an EMBL/GenBank/DDBJ whole genome shotgun (WGS) entry which is preliminary data.</text>
</comment>
<gene>
    <name evidence="1" type="ORF">COA96_04955</name>
</gene>
<reference evidence="2" key="1">
    <citation type="submission" date="2017-08" db="EMBL/GenBank/DDBJ databases">
        <title>A dynamic microbial community with high functional redundancy inhabits the cold, oxic subseafloor aquifer.</title>
        <authorList>
            <person name="Tully B.J."/>
            <person name="Wheat C.G."/>
            <person name="Glazer B.T."/>
            <person name="Huber J.A."/>
        </authorList>
    </citation>
    <scope>NUCLEOTIDE SEQUENCE [LARGE SCALE GENOMIC DNA]</scope>
</reference>
<dbReference type="EMBL" id="NVVJ01000010">
    <property type="protein sequence ID" value="PCJ26671.1"/>
    <property type="molecule type" value="Genomic_DNA"/>
</dbReference>